<dbReference type="EMBL" id="CAJNOT010000300">
    <property type="protein sequence ID" value="CAF0932439.1"/>
    <property type="molecule type" value="Genomic_DNA"/>
</dbReference>
<protein>
    <submittedName>
        <fullName evidence="1">Uncharacterized protein</fullName>
    </submittedName>
</protein>
<dbReference type="SUPFAM" id="SSF53756">
    <property type="entry name" value="UDP-Glycosyltransferase/glycogen phosphorylase"/>
    <property type="match status" value="1"/>
</dbReference>
<gene>
    <name evidence="1" type="ORF">ZHD862_LOCUS9012</name>
</gene>
<evidence type="ECO:0000313" key="1">
    <source>
        <dbReference type="EMBL" id="CAF0932439.1"/>
    </source>
</evidence>
<dbReference type="PANTHER" id="PTHR48050">
    <property type="entry name" value="STEROL 3-BETA-GLUCOSYLTRANSFERASE"/>
    <property type="match status" value="1"/>
</dbReference>
<comment type="caution">
    <text evidence="1">The sequence shown here is derived from an EMBL/GenBank/DDBJ whole genome shotgun (WGS) entry which is preliminary data.</text>
</comment>
<dbReference type="AlphaFoldDB" id="A0A814BXI2"/>
<organism evidence="1 2">
    <name type="scientific">Rotaria sordida</name>
    <dbReference type="NCBI Taxonomy" id="392033"/>
    <lineage>
        <taxon>Eukaryota</taxon>
        <taxon>Metazoa</taxon>
        <taxon>Spiralia</taxon>
        <taxon>Gnathifera</taxon>
        <taxon>Rotifera</taxon>
        <taxon>Eurotatoria</taxon>
        <taxon>Bdelloidea</taxon>
        <taxon>Philodinida</taxon>
        <taxon>Philodinidae</taxon>
        <taxon>Rotaria</taxon>
    </lineage>
</organism>
<dbReference type="InterPro" id="IPR050426">
    <property type="entry name" value="Glycosyltransferase_28"/>
</dbReference>
<dbReference type="Proteomes" id="UP000663864">
    <property type="component" value="Unassembled WGS sequence"/>
</dbReference>
<proteinExistence type="predicted"/>
<evidence type="ECO:0000313" key="2">
    <source>
        <dbReference type="Proteomes" id="UP000663864"/>
    </source>
</evidence>
<reference evidence="1" key="1">
    <citation type="submission" date="2021-02" db="EMBL/GenBank/DDBJ databases">
        <authorList>
            <person name="Nowell W R."/>
        </authorList>
    </citation>
    <scope>NUCLEOTIDE SEQUENCE</scope>
</reference>
<dbReference type="Gene3D" id="3.40.50.2000">
    <property type="entry name" value="Glycogen Phosphorylase B"/>
    <property type="match status" value="1"/>
</dbReference>
<name>A0A814BXI2_9BILA</name>
<accession>A0A814BXI2</accession>
<dbReference type="PANTHER" id="PTHR48050:SF13">
    <property type="entry name" value="STEROL 3-BETA-GLUCOSYLTRANSFERASE UGT80A2"/>
    <property type="match status" value="1"/>
</dbReference>
<sequence length="219" mass="24843">MILAEELKKRGHTVWLGVHKRYQDIVKATGIDTVEIGGDLEYFLSTTLEGIELRRNPSILKMRLVKRTFQPMIEEWFNGILSGIKDGDLIILAVASIFLGLSCIEKFPNTKAIGIYTFPVTRTAHFSPPGLGGGEPVGIYNDKLNELRATKDLPPMKLNYDRMTRSLFRKPMVSATIYSKYLLLRPSDWHENDHMVGPILEEGNQNFEPPIPILNFLTK</sequence>